<protein>
    <submittedName>
        <fullName evidence="1">Divergent polysaccharide deacetylase family protein</fullName>
    </submittedName>
</protein>
<evidence type="ECO:0000313" key="2">
    <source>
        <dbReference type="Proteomes" id="UP000307943"/>
    </source>
</evidence>
<gene>
    <name evidence="1" type="ORF">FE784_23605</name>
</gene>
<reference evidence="1 2" key="1">
    <citation type="submission" date="2019-05" db="EMBL/GenBank/DDBJ databases">
        <title>We sequenced the genome of Paenibacillus hemerocallicola KCTC 33185 for further insight into its adaptation and study the phylogeny of Paenibacillus.</title>
        <authorList>
            <person name="Narsing Rao M.P."/>
        </authorList>
    </citation>
    <scope>NUCLEOTIDE SEQUENCE [LARGE SCALE GENOMIC DNA]</scope>
    <source>
        <strain evidence="1 2">KCTC 33185</strain>
    </source>
</reference>
<accession>A0A5C4T6M1</accession>
<organism evidence="1 2">
    <name type="scientific">Paenibacillus hemerocallicola</name>
    <dbReference type="NCBI Taxonomy" id="1172614"/>
    <lineage>
        <taxon>Bacteria</taxon>
        <taxon>Bacillati</taxon>
        <taxon>Bacillota</taxon>
        <taxon>Bacilli</taxon>
        <taxon>Bacillales</taxon>
        <taxon>Paenibacillaceae</taxon>
        <taxon>Paenibacillus</taxon>
    </lineage>
</organism>
<dbReference type="InterPro" id="IPR011330">
    <property type="entry name" value="Glyco_hydro/deAcase_b/a-brl"/>
</dbReference>
<sequence length="207" mass="22816">MAGTEEMMNVPFQITVAVMPFMPSTKQDAEAAHRKGHDVIVHLPMEPLKSHKSWMGPGAITCDLPDDEIRKRVHAAIDDVPHAIGINNHMGSKATVDERVMRIVLEVCRERGLFFLDSHTNYRSIVSKLAQSLGVPCIENHIFLDDVKSKLHVSNQIKLLQKHLKDHDKCVAIGHVGGGGKITAEMLRQLPAAMDGVQLTGVSKLLP</sequence>
<dbReference type="PANTHER" id="PTHR30105">
    <property type="entry name" value="UNCHARACTERIZED YIBQ-RELATED"/>
    <property type="match status" value="1"/>
</dbReference>
<dbReference type="InterPro" id="IPR006837">
    <property type="entry name" value="Divergent_DAC"/>
</dbReference>
<dbReference type="Proteomes" id="UP000307943">
    <property type="component" value="Unassembled WGS sequence"/>
</dbReference>
<evidence type="ECO:0000313" key="1">
    <source>
        <dbReference type="EMBL" id="TNJ63879.1"/>
    </source>
</evidence>
<comment type="caution">
    <text evidence="1">The sequence shown here is derived from an EMBL/GenBank/DDBJ whole genome shotgun (WGS) entry which is preliminary data.</text>
</comment>
<dbReference type="CDD" id="cd10936">
    <property type="entry name" value="CE4_DAC2"/>
    <property type="match status" value="1"/>
</dbReference>
<dbReference type="PANTHER" id="PTHR30105:SF2">
    <property type="entry name" value="DIVERGENT POLYSACCHARIDE DEACETYLASE SUPERFAMILY"/>
    <property type="match status" value="1"/>
</dbReference>
<dbReference type="SUPFAM" id="SSF88713">
    <property type="entry name" value="Glycoside hydrolase/deacetylase"/>
    <property type="match status" value="1"/>
</dbReference>
<dbReference type="OrthoDB" id="9784811at2"/>
<name>A0A5C4T6M1_9BACL</name>
<dbReference type="EMBL" id="VDCQ01000037">
    <property type="protein sequence ID" value="TNJ63879.1"/>
    <property type="molecule type" value="Genomic_DNA"/>
</dbReference>
<proteinExistence type="predicted"/>
<dbReference type="GO" id="GO:0005975">
    <property type="term" value="P:carbohydrate metabolic process"/>
    <property type="evidence" value="ECO:0007669"/>
    <property type="project" value="InterPro"/>
</dbReference>
<dbReference type="Pfam" id="PF04748">
    <property type="entry name" value="Polysacc_deac_2"/>
    <property type="match status" value="1"/>
</dbReference>
<dbReference type="Gene3D" id="3.20.20.370">
    <property type="entry name" value="Glycoside hydrolase/deacetylase"/>
    <property type="match status" value="1"/>
</dbReference>
<keyword evidence="2" id="KW-1185">Reference proteome</keyword>
<dbReference type="AlphaFoldDB" id="A0A5C4T6M1"/>